<dbReference type="PRINTS" id="PR00455">
    <property type="entry name" value="HTHTETR"/>
</dbReference>
<dbReference type="InterPro" id="IPR050109">
    <property type="entry name" value="HTH-type_TetR-like_transc_reg"/>
</dbReference>
<evidence type="ECO:0000313" key="7">
    <source>
        <dbReference type="Proteomes" id="UP000270471"/>
    </source>
</evidence>
<evidence type="ECO:0000256" key="2">
    <source>
        <dbReference type="ARBA" id="ARBA00023125"/>
    </source>
</evidence>
<dbReference type="SUPFAM" id="SSF48498">
    <property type="entry name" value="Tetracyclin repressor-like, C-terminal domain"/>
    <property type="match status" value="1"/>
</dbReference>
<dbReference type="InterPro" id="IPR001647">
    <property type="entry name" value="HTH_TetR"/>
</dbReference>
<dbReference type="AlphaFoldDB" id="A0A3M0I0Y1"/>
<feature type="DNA-binding region" description="H-T-H motif" evidence="4">
    <location>
        <begin position="45"/>
        <end position="64"/>
    </location>
</feature>
<dbReference type="InterPro" id="IPR054126">
    <property type="entry name" value="CprB_TetR_C"/>
</dbReference>
<evidence type="ECO:0000259" key="5">
    <source>
        <dbReference type="PROSITE" id="PS50977"/>
    </source>
</evidence>
<proteinExistence type="predicted"/>
<dbReference type="InterPro" id="IPR036271">
    <property type="entry name" value="Tet_transcr_reg_TetR-rel_C_sf"/>
</dbReference>
<dbReference type="Pfam" id="PF00440">
    <property type="entry name" value="TetR_N"/>
    <property type="match status" value="1"/>
</dbReference>
<evidence type="ECO:0000256" key="3">
    <source>
        <dbReference type="ARBA" id="ARBA00023163"/>
    </source>
</evidence>
<dbReference type="PROSITE" id="PS50977">
    <property type="entry name" value="HTH_TETR_2"/>
    <property type="match status" value="1"/>
</dbReference>
<name>A0A3M0I0Y1_9ACTN</name>
<comment type="caution">
    <text evidence="6">The sequence shown here is derived from an EMBL/GenBank/DDBJ whole genome shotgun (WGS) entry which is preliminary data.</text>
</comment>
<evidence type="ECO:0000313" key="6">
    <source>
        <dbReference type="EMBL" id="RMB82455.1"/>
    </source>
</evidence>
<accession>A0A3M0I0Y1</accession>
<reference evidence="6 7" key="1">
    <citation type="submission" date="2017-11" db="EMBL/GenBank/DDBJ databases">
        <title>Draft genome of actinobacteria isolated from guarana (Paullinia cupana (Mart.) Ducke.</title>
        <authorList>
            <person name="Siqueira K.A."/>
            <person name="Liotti R.G."/>
            <person name="Mendes T.A.O."/>
            <person name="Soares M.A."/>
        </authorList>
    </citation>
    <scope>NUCLEOTIDE SEQUENCE [LARGE SCALE GENOMIC DNA]</scope>
    <source>
        <strain evidence="6 7">193</strain>
    </source>
</reference>
<dbReference type="Pfam" id="PF21935">
    <property type="entry name" value="TetR_C_45"/>
    <property type="match status" value="1"/>
</dbReference>
<dbReference type="PROSITE" id="PS01081">
    <property type="entry name" value="HTH_TETR_1"/>
    <property type="match status" value="1"/>
</dbReference>
<dbReference type="OrthoDB" id="3237195at2"/>
<dbReference type="InterPro" id="IPR009057">
    <property type="entry name" value="Homeodomain-like_sf"/>
</dbReference>
<evidence type="ECO:0000256" key="1">
    <source>
        <dbReference type="ARBA" id="ARBA00023015"/>
    </source>
</evidence>
<keyword evidence="2 4" id="KW-0238">DNA-binding</keyword>
<organism evidence="6 7">
    <name type="scientific">Streptomyces shenzhenensis</name>
    <dbReference type="NCBI Taxonomy" id="943815"/>
    <lineage>
        <taxon>Bacteria</taxon>
        <taxon>Bacillati</taxon>
        <taxon>Actinomycetota</taxon>
        <taxon>Actinomycetes</taxon>
        <taxon>Kitasatosporales</taxon>
        <taxon>Streptomycetaceae</taxon>
        <taxon>Streptomyces</taxon>
    </lineage>
</organism>
<keyword evidence="3" id="KW-0804">Transcription</keyword>
<dbReference type="Proteomes" id="UP000270471">
    <property type="component" value="Unassembled WGS sequence"/>
</dbReference>
<dbReference type="SUPFAM" id="SSF46689">
    <property type="entry name" value="Homeodomain-like"/>
    <property type="match status" value="1"/>
</dbReference>
<protein>
    <submittedName>
        <fullName evidence="6">TetR family transcriptional regulator</fullName>
    </submittedName>
</protein>
<sequence length="243" mass="26309">MRCSPRSTVDGRSKMAQQERAIKTRRTVLEAAAKVFAEHGYAAATVADILKTAGVTKGALYFHFDSKEALAKGVLEIQTEQPPPPQDIKLQEMVDLTMTVARRLVHDPVLRAGARLSADPTGRKHYGSALPLWVNLLTAILTEAHQRGETLPHVEPRPVAEMLVSAFHGVQLYAHQEADNNDIEERAATLLQYLLPSIATPTTLIRLHIAPTPSGLGTVPTEVAHGAGDDGRVPTAVVSIESR</sequence>
<dbReference type="PANTHER" id="PTHR30055">
    <property type="entry name" value="HTH-TYPE TRANSCRIPTIONAL REGULATOR RUTR"/>
    <property type="match status" value="1"/>
</dbReference>
<keyword evidence="1" id="KW-0805">Transcription regulation</keyword>
<dbReference type="PANTHER" id="PTHR30055:SF234">
    <property type="entry name" value="HTH-TYPE TRANSCRIPTIONAL REGULATOR BETI"/>
    <property type="match status" value="1"/>
</dbReference>
<dbReference type="InterPro" id="IPR023772">
    <property type="entry name" value="DNA-bd_HTH_TetR-type_CS"/>
</dbReference>
<dbReference type="Gene3D" id="1.10.357.10">
    <property type="entry name" value="Tetracycline Repressor, domain 2"/>
    <property type="match status" value="1"/>
</dbReference>
<evidence type="ECO:0000256" key="4">
    <source>
        <dbReference type="PROSITE-ProRule" id="PRU00335"/>
    </source>
</evidence>
<dbReference type="GO" id="GO:0003700">
    <property type="term" value="F:DNA-binding transcription factor activity"/>
    <property type="evidence" value="ECO:0007669"/>
    <property type="project" value="TreeGrafter"/>
</dbReference>
<gene>
    <name evidence="6" type="ORF">CTZ28_28810</name>
</gene>
<dbReference type="NCBIfam" id="NF041196">
    <property type="entry name" value="ScbR_bind_reg"/>
    <property type="match status" value="1"/>
</dbReference>
<dbReference type="InterPro" id="IPR047923">
    <property type="entry name" value="ArpA-like"/>
</dbReference>
<dbReference type="GO" id="GO:0000976">
    <property type="term" value="F:transcription cis-regulatory region binding"/>
    <property type="evidence" value="ECO:0007669"/>
    <property type="project" value="TreeGrafter"/>
</dbReference>
<dbReference type="EMBL" id="PENI01000022">
    <property type="protein sequence ID" value="RMB82455.1"/>
    <property type="molecule type" value="Genomic_DNA"/>
</dbReference>
<keyword evidence="7" id="KW-1185">Reference proteome</keyword>
<feature type="domain" description="HTH tetR-type" evidence="5">
    <location>
        <begin position="22"/>
        <end position="82"/>
    </location>
</feature>